<organism evidence="13 14">
    <name type="scientific">Sporotomaculum syntrophicum</name>
    <dbReference type="NCBI Taxonomy" id="182264"/>
    <lineage>
        <taxon>Bacteria</taxon>
        <taxon>Bacillati</taxon>
        <taxon>Bacillota</taxon>
        <taxon>Clostridia</taxon>
        <taxon>Eubacteriales</taxon>
        <taxon>Desulfallaceae</taxon>
        <taxon>Sporotomaculum</taxon>
    </lineage>
</organism>
<evidence type="ECO:0000256" key="7">
    <source>
        <dbReference type="ARBA" id="ARBA00048270"/>
    </source>
</evidence>
<dbReference type="PRINTS" id="PR00987">
    <property type="entry name" value="TRNASYNTHGLU"/>
</dbReference>
<proteinExistence type="inferred from homology"/>
<dbReference type="FunFam" id="2.40.240.10:FF:000001">
    <property type="entry name" value="Glutamine--tRNA ligase"/>
    <property type="match status" value="1"/>
</dbReference>
<dbReference type="CDD" id="cd00807">
    <property type="entry name" value="GlnRS_core"/>
    <property type="match status" value="1"/>
</dbReference>
<dbReference type="InterPro" id="IPR004514">
    <property type="entry name" value="Gln-tRNA-synth"/>
</dbReference>
<keyword evidence="6 8" id="KW-0030">Aminoacyl-tRNA synthetase</keyword>
<keyword evidence="5 8" id="KW-0648">Protein biosynthesis</keyword>
<dbReference type="NCBIfam" id="TIGR00440">
    <property type="entry name" value="glnS"/>
    <property type="match status" value="1"/>
</dbReference>
<dbReference type="PANTHER" id="PTHR43097:SF5">
    <property type="entry name" value="GLUTAMATE--TRNA LIGASE"/>
    <property type="match status" value="1"/>
</dbReference>
<dbReference type="InterPro" id="IPR014729">
    <property type="entry name" value="Rossmann-like_a/b/a_fold"/>
</dbReference>
<dbReference type="OrthoDB" id="9801560at2"/>
<evidence type="ECO:0000259" key="10">
    <source>
        <dbReference type="Pfam" id="PF00749"/>
    </source>
</evidence>
<evidence type="ECO:0000256" key="1">
    <source>
        <dbReference type="ARBA" id="ARBA00022490"/>
    </source>
</evidence>
<dbReference type="EC" id="6.1.1.18" evidence="8"/>
<dbReference type="InterPro" id="IPR050132">
    <property type="entry name" value="Gln/Glu-tRNA_Ligase"/>
</dbReference>
<dbReference type="InterPro" id="IPR020058">
    <property type="entry name" value="Glu/Gln-tRNA-synth_Ib_cat-dom"/>
</dbReference>
<keyword evidence="2 8" id="KW-0436">Ligase</keyword>
<feature type="domain" description="Glutamyl/glutaminyl-tRNA synthetase class Ib anti-codon binding" evidence="11">
    <location>
        <begin position="343"/>
        <end position="444"/>
    </location>
</feature>
<feature type="binding site" evidence="8">
    <location>
        <begin position="272"/>
        <end position="274"/>
    </location>
    <ligand>
        <name>ATP</name>
        <dbReference type="ChEBI" id="CHEBI:30616"/>
    </ligand>
</feature>
<dbReference type="Gene3D" id="2.40.240.10">
    <property type="entry name" value="Ribosomal Protein L25, Chain P"/>
    <property type="match status" value="2"/>
</dbReference>
<dbReference type="PROSITE" id="PS00178">
    <property type="entry name" value="AA_TRNA_LIGASE_I"/>
    <property type="match status" value="1"/>
</dbReference>
<evidence type="ECO:0000256" key="2">
    <source>
        <dbReference type="ARBA" id="ARBA00022598"/>
    </source>
</evidence>
<dbReference type="NCBIfam" id="NF011291">
    <property type="entry name" value="PRK14703.1"/>
    <property type="match status" value="1"/>
</dbReference>
<evidence type="ECO:0000256" key="8">
    <source>
        <dbReference type="HAMAP-Rule" id="MF_00126"/>
    </source>
</evidence>
<dbReference type="GO" id="GO:0004819">
    <property type="term" value="F:glutamine-tRNA ligase activity"/>
    <property type="evidence" value="ECO:0007669"/>
    <property type="project" value="UniProtKB-UniRule"/>
</dbReference>
<comment type="catalytic activity">
    <reaction evidence="7 8">
        <text>tRNA(Gln) + L-glutamine + ATP = L-glutaminyl-tRNA(Gln) + AMP + diphosphate</text>
        <dbReference type="Rhea" id="RHEA:20121"/>
        <dbReference type="Rhea" id="RHEA-COMP:9662"/>
        <dbReference type="Rhea" id="RHEA-COMP:9681"/>
        <dbReference type="ChEBI" id="CHEBI:30616"/>
        <dbReference type="ChEBI" id="CHEBI:33019"/>
        <dbReference type="ChEBI" id="CHEBI:58359"/>
        <dbReference type="ChEBI" id="CHEBI:78442"/>
        <dbReference type="ChEBI" id="CHEBI:78521"/>
        <dbReference type="ChEBI" id="CHEBI:456215"/>
        <dbReference type="EC" id="6.1.1.18"/>
    </reaction>
</comment>
<feature type="short sequence motif" description="'KMSKS' region" evidence="8">
    <location>
        <begin position="271"/>
        <end position="275"/>
    </location>
</feature>
<dbReference type="Pfam" id="PF03950">
    <property type="entry name" value="tRNA-synt_1c_C"/>
    <property type="match status" value="1"/>
</dbReference>
<evidence type="ECO:0000256" key="6">
    <source>
        <dbReference type="ARBA" id="ARBA00023146"/>
    </source>
</evidence>
<dbReference type="Gene3D" id="3.40.50.620">
    <property type="entry name" value="HUPs"/>
    <property type="match status" value="1"/>
</dbReference>
<feature type="domain" description="tRNA synthetases class I (E and Q) anti-codon binding" evidence="12">
    <location>
        <begin position="461"/>
        <end position="534"/>
    </location>
</feature>
<dbReference type="GO" id="GO:0006425">
    <property type="term" value="P:glutaminyl-tRNA aminoacylation"/>
    <property type="evidence" value="ECO:0007669"/>
    <property type="project" value="UniProtKB-UniRule"/>
</dbReference>
<dbReference type="InterPro" id="IPR020059">
    <property type="entry name" value="Glu/Gln-tRNA-synth_Ib_codon-bd"/>
</dbReference>
<evidence type="ECO:0000256" key="5">
    <source>
        <dbReference type="ARBA" id="ARBA00022917"/>
    </source>
</evidence>
<feature type="binding site" evidence="8">
    <location>
        <position position="70"/>
    </location>
    <ligand>
        <name>L-glutamine</name>
        <dbReference type="ChEBI" id="CHEBI:58359"/>
    </ligand>
</feature>
<evidence type="ECO:0000256" key="3">
    <source>
        <dbReference type="ARBA" id="ARBA00022741"/>
    </source>
</evidence>
<dbReference type="InterPro" id="IPR049437">
    <property type="entry name" value="tRNA-synt_1c_C2"/>
</dbReference>
<dbReference type="GO" id="GO:0006424">
    <property type="term" value="P:glutamyl-tRNA aminoacylation"/>
    <property type="evidence" value="ECO:0007669"/>
    <property type="project" value="UniProtKB-UniRule"/>
</dbReference>
<feature type="binding site" evidence="8">
    <location>
        <position position="234"/>
    </location>
    <ligand>
        <name>ATP</name>
        <dbReference type="ChEBI" id="CHEBI:30616"/>
    </ligand>
</feature>
<dbReference type="Proteomes" id="UP000798488">
    <property type="component" value="Unassembled WGS sequence"/>
</dbReference>
<dbReference type="SUPFAM" id="SSF52374">
    <property type="entry name" value="Nucleotidylyl transferase"/>
    <property type="match status" value="1"/>
</dbReference>
<comment type="caution">
    <text evidence="13">The sequence shown here is derived from an EMBL/GenBank/DDBJ whole genome shotgun (WGS) entry which is preliminary data.</text>
</comment>
<dbReference type="FunFam" id="3.40.50.620:FF:000037">
    <property type="entry name" value="Glutamine--tRNA ligase cytoplasmic"/>
    <property type="match status" value="1"/>
</dbReference>
<feature type="short sequence motif" description="'HIGH' region" evidence="8">
    <location>
        <begin position="37"/>
        <end position="47"/>
    </location>
</feature>
<dbReference type="GO" id="GO:0005829">
    <property type="term" value="C:cytosol"/>
    <property type="evidence" value="ECO:0007669"/>
    <property type="project" value="TreeGrafter"/>
</dbReference>
<dbReference type="Pfam" id="PF00749">
    <property type="entry name" value="tRNA-synt_1c"/>
    <property type="match status" value="1"/>
</dbReference>
<feature type="binding site" evidence="8">
    <location>
        <begin position="264"/>
        <end position="265"/>
    </location>
    <ligand>
        <name>ATP</name>
        <dbReference type="ChEBI" id="CHEBI:30616"/>
    </ligand>
</feature>
<keyword evidence="1 8" id="KW-0963">Cytoplasm</keyword>
<dbReference type="RefSeq" id="WP_161821121.1">
    <property type="nucleotide sequence ID" value="NZ_LSRS01000002.1"/>
</dbReference>
<evidence type="ECO:0000259" key="11">
    <source>
        <dbReference type="Pfam" id="PF03950"/>
    </source>
</evidence>
<accession>A0A9D2WST7</accession>
<dbReference type="InterPro" id="IPR001412">
    <property type="entry name" value="aa-tRNA-synth_I_CS"/>
</dbReference>
<dbReference type="HAMAP" id="MF_00126">
    <property type="entry name" value="Gln_tRNA_synth"/>
    <property type="match status" value="1"/>
</dbReference>
<sequence>MTALNNELPGTNFIHNIIKEDLKNNKNDSRVHTRFPPEPNGYLHIGHAKSICLNFGLAEIFDGLCNLRFDDTNPTKEEVEYVDSIMTDVKWLGFDWDDRLYYASGYFEQLYEYALDLIKAGKAYVCDLNAEQIREYRGTLTEPGKNSPYRDRSVKENLDLFQRMRAGEFSDGSRVLRAKIDMSSPNINMRDPVLYRIQRASHHRTGDKWCIYPMYDYAHPISDAIEGITHSICTLEFEDHRPLYDWVLDNVAVPCHPQQIEFARLNLGYTVMSKRKLRALVEQGIVNGWDDPRMPTISGLRRRGYTPEAIRDFCERIGVAKSNSFVDIAMLEHSIREDLNARAPRVMAVLRPLKVIIDNYPEGQVEMLEAENNAEHPEMGYRQVPFGRELYIEQDDFMEDPPKKFFRLAPGREVRLKHAYIIKCERVVKDEQTGQILKLHCTYDPDTRSGMSSEKRKVKGTLHWVSAAHAVKAEVRIYDHLFLKENPEEDEDFIANLNPRSEEILTNCLVEPSLADVQPGNRYQFLRQGYFCVDQDTTAGQPVFNRIVSLKDTWAKIQKASNN</sequence>
<reference evidence="13" key="1">
    <citation type="submission" date="2016-02" db="EMBL/GenBank/DDBJ databases">
        <title>Draft Genome Sequence of Sporotomaculum syntrophicum Strain FB, a Syntrophic Benzoate Degrader.</title>
        <authorList>
            <person name="Nobu M.K."/>
            <person name="Narihiro T."/>
            <person name="Qiu Y.-L."/>
            <person name="Ohashi A."/>
            <person name="Liu W.-T."/>
            <person name="Yuji S."/>
        </authorList>
    </citation>
    <scope>NUCLEOTIDE SEQUENCE</scope>
    <source>
        <strain evidence="13">FB</strain>
    </source>
</reference>
<evidence type="ECO:0000256" key="4">
    <source>
        <dbReference type="ARBA" id="ARBA00022840"/>
    </source>
</evidence>
<keyword evidence="14" id="KW-1185">Reference proteome</keyword>
<dbReference type="InterPro" id="IPR020056">
    <property type="entry name" value="Rbsml_bL25/Gln-tRNA_synth_N"/>
</dbReference>
<keyword evidence="3 8" id="KW-0547">Nucleotide-binding</keyword>
<dbReference type="PANTHER" id="PTHR43097">
    <property type="entry name" value="GLUTAMINE-TRNA LIGASE"/>
    <property type="match status" value="1"/>
</dbReference>
<dbReference type="FunFam" id="3.90.800.10:FF:000001">
    <property type="entry name" value="Glutamine--tRNA ligase"/>
    <property type="match status" value="1"/>
</dbReference>
<evidence type="ECO:0000256" key="9">
    <source>
        <dbReference type="RuleBase" id="RU363037"/>
    </source>
</evidence>
<feature type="binding site" evidence="8">
    <location>
        <begin position="44"/>
        <end position="50"/>
    </location>
    <ligand>
        <name>ATP</name>
        <dbReference type="ChEBI" id="CHEBI:30616"/>
    </ligand>
</feature>
<comment type="subunit">
    <text evidence="8">Monomer.</text>
</comment>
<dbReference type="Gene3D" id="3.90.800.10">
    <property type="entry name" value="Glutamyl-tRNA Synthetase, Domain 3"/>
    <property type="match status" value="1"/>
</dbReference>
<dbReference type="SUPFAM" id="SSF50715">
    <property type="entry name" value="Ribosomal protein L25-like"/>
    <property type="match status" value="1"/>
</dbReference>
<dbReference type="InterPro" id="IPR020061">
    <property type="entry name" value="Glu_tRNA_lig_a-bdl"/>
</dbReference>
<feature type="domain" description="Glutamyl/glutaminyl-tRNA synthetase class Ib catalytic" evidence="10">
    <location>
        <begin position="31"/>
        <end position="340"/>
    </location>
</feature>
<dbReference type="InterPro" id="IPR011035">
    <property type="entry name" value="Ribosomal_bL25/Gln-tRNA_synth"/>
</dbReference>
<protein>
    <recommendedName>
        <fullName evidence="8">Glutamine--tRNA ligase</fullName>
        <ecNumber evidence="8">6.1.1.18</ecNumber>
    </recommendedName>
    <alternativeName>
        <fullName evidence="8">Glutaminyl-tRNA synthetase</fullName>
        <shortName evidence="8">GlnRS</shortName>
    </alternativeName>
</protein>
<name>A0A9D2WST7_9FIRM</name>
<dbReference type="AlphaFoldDB" id="A0A9D2WST7"/>
<dbReference type="GO" id="GO:0005524">
    <property type="term" value="F:ATP binding"/>
    <property type="evidence" value="ECO:0007669"/>
    <property type="project" value="UniProtKB-UniRule"/>
</dbReference>
<dbReference type="EMBL" id="LSRS01000002">
    <property type="protein sequence ID" value="KAF1085972.1"/>
    <property type="molecule type" value="Genomic_DNA"/>
</dbReference>
<evidence type="ECO:0000259" key="12">
    <source>
        <dbReference type="Pfam" id="PF20974"/>
    </source>
</evidence>
<dbReference type="Pfam" id="PF20974">
    <property type="entry name" value="tRNA-synt_1c_C2"/>
    <property type="match status" value="1"/>
</dbReference>
<feature type="binding site" evidence="8">
    <location>
        <position position="215"/>
    </location>
    <ligand>
        <name>L-glutamine</name>
        <dbReference type="ChEBI" id="CHEBI:58359"/>
    </ligand>
</feature>
<evidence type="ECO:0000313" key="14">
    <source>
        <dbReference type="Proteomes" id="UP000798488"/>
    </source>
</evidence>
<gene>
    <name evidence="8 13" type="primary">glnS</name>
    <name evidence="13" type="ORF">SPSYN_00710</name>
</gene>
<dbReference type="FunFam" id="1.10.1160.10:FF:000001">
    <property type="entry name" value="Glutamine--tRNA ligase"/>
    <property type="match status" value="1"/>
</dbReference>
<dbReference type="InterPro" id="IPR022861">
    <property type="entry name" value="Gln_tRNA_ligase_bac"/>
</dbReference>
<feature type="binding site" evidence="8">
    <location>
        <begin position="38"/>
        <end position="40"/>
    </location>
    <ligand>
        <name>ATP</name>
        <dbReference type="ChEBI" id="CHEBI:30616"/>
    </ligand>
</feature>
<evidence type="ECO:0000313" key="13">
    <source>
        <dbReference type="EMBL" id="KAF1085972.1"/>
    </source>
</evidence>
<comment type="caution">
    <text evidence="8">Lacks conserved residue(s) required for the propagation of feature annotation.</text>
</comment>
<comment type="similarity">
    <text evidence="8 9">Belongs to the class-I aminoacyl-tRNA synthetase family.</text>
</comment>
<keyword evidence="4 8" id="KW-0067">ATP-binding</keyword>
<dbReference type="InterPro" id="IPR000924">
    <property type="entry name" value="Glu/Gln-tRNA-synth"/>
</dbReference>
<dbReference type="Gene3D" id="1.10.1160.10">
    <property type="entry name" value="Glutamyl-trna Synthetase, Domain 2"/>
    <property type="match status" value="1"/>
</dbReference>
<comment type="subcellular location">
    <subcellularLocation>
        <location evidence="8">Cytoplasm</location>
    </subcellularLocation>
</comment>